<keyword evidence="2" id="KW-1185">Reference proteome</keyword>
<proteinExistence type="predicted"/>
<dbReference type="AlphaFoldDB" id="A0A1D2MCI5"/>
<organism evidence="1 2">
    <name type="scientific">Orchesella cincta</name>
    <name type="common">Springtail</name>
    <name type="synonym">Podura cincta</name>
    <dbReference type="NCBI Taxonomy" id="48709"/>
    <lineage>
        <taxon>Eukaryota</taxon>
        <taxon>Metazoa</taxon>
        <taxon>Ecdysozoa</taxon>
        <taxon>Arthropoda</taxon>
        <taxon>Hexapoda</taxon>
        <taxon>Collembola</taxon>
        <taxon>Entomobryomorpha</taxon>
        <taxon>Entomobryoidea</taxon>
        <taxon>Orchesellidae</taxon>
        <taxon>Orchesellinae</taxon>
        <taxon>Orchesella</taxon>
    </lineage>
</organism>
<dbReference type="EMBL" id="LJIJ01001835">
    <property type="protein sequence ID" value="ODM90708.1"/>
    <property type="molecule type" value="Genomic_DNA"/>
</dbReference>
<evidence type="ECO:0000313" key="1">
    <source>
        <dbReference type="EMBL" id="ODM90708.1"/>
    </source>
</evidence>
<gene>
    <name evidence="1" type="ORF">Ocin01_15976</name>
</gene>
<protein>
    <submittedName>
        <fullName evidence="1">Uncharacterized protein</fullName>
    </submittedName>
</protein>
<dbReference type="OrthoDB" id="8119704at2759"/>
<evidence type="ECO:0000313" key="2">
    <source>
        <dbReference type="Proteomes" id="UP000094527"/>
    </source>
</evidence>
<dbReference type="Proteomes" id="UP000094527">
    <property type="component" value="Unassembled WGS sequence"/>
</dbReference>
<name>A0A1D2MCI5_ORCCI</name>
<accession>A0A1D2MCI5</accession>
<feature type="non-terminal residue" evidence="1">
    <location>
        <position position="75"/>
    </location>
</feature>
<reference evidence="1 2" key="1">
    <citation type="journal article" date="2016" name="Genome Biol. Evol.">
        <title>Gene Family Evolution Reflects Adaptation to Soil Environmental Stressors in the Genome of the Collembolan Orchesella cincta.</title>
        <authorList>
            <person name="Faddeeva-Vakhrusheva A."/>
            <person name="Derks M.F."/>
            <person name="Anvar S.Y."/>
            <person name="Agamennone V."/>
            <person name="Suring W."/>
            <person name="Smit S."/>
            <person name="van Straalen N.M."/>
            <person name="Roelofs D."/>
        </authorList>
    </citation>
    <scope>NUCLEOTIDE SEQUENCE [LARGE SCALE GENOMIC DNA]</scope>
    <source>
        <tissue evidence="1">Mixed pool</tissue>
    </source>
</reference>
<comment type="caution">
    <text evidence="1">The sequence shown here is derived from an EMBL/GenBank/DDBJ whole genome shotgun (WGS) entry which is preliminary data.</text>
</comment>
<sequence>MSYYLAVHSILSSPNTSKLSLPEVKELVHNALKELDCEILTRDFLTTYLGDGDGRVVWTGKPSLEMVIESVHEVF</sequence>